<accession>A0A841KXJ1</accession>
<dbReference type="RefSeq" id="WP_184312657.1">
    <property type="nucleotide sequence ID" value="NZ_JACHEN010000034.1"/>
</dbReference>
<proteinExistence type="predicted"/>
<dbReference type="Proteomes" id="UP000579281">
    <property type="component" value="Unassembled WGS sequence"/>
</dbReference>
<comment type="caution">
    <text evidence="1">The sequence shown here is derived from an EMBL/GenBank/DDBJ whole genome shotgun (WGS) entry which is preliminary data.</text>
</comment>
<dbReference type="AlphaFoldDB" id="A0A841KXJ1"/>
<protein>
    <submittedName>
        <fullName evidence="1">Uncharacterized protein</fullName>
    </submittedName>
</protein>
<sequence length="195" mass="21729">MKKKVGLIVLSIIIVLSFLVLKFNEDSKTIEEAITSPGSMPISIIHEEETDKGSIVFCNIVGKDGLYVAVVRKSIFGFKTVYSGAHGDIKLAAKKFGLTHSYYPNIEKTSLPIYFGVIGNPDISEVKIVEKKRNIEDEAKIINTNGIRIWLVYMKKFQGSDFNIIGISADGKELTKINGNISPYYAEQKPFKGYE</sequence>
<dbReference type="EMBL" id="JACHEN010000034">
    <property type="protein sequence ID" value="MBB6218161.1"/>
    <property type="molecule type" value="Genomic_DNA"/>
</dbReference>
<evidence type="ECO:0000313" key="2">
    <source>
        <dbReference type="Proteomes" id="UP000579281"/>
    </source>
</evidence>
<keyword evidence="2" id="KW-1185">Reference proteome</keyword>
<gene>
    <name evidence="1" type="ORF">HNQ80_004301</name>
</gene>
<evidence type="ECO:0000313" key="1">
    <source>
        <dbReference type="EMBL" id="MBB6218161.1"/>
    </source>
</evidence>
<name>A0A841KXJ1_9FIRM</name>
<organism evidence="1 2">
    <name type="scientific">Anaerosolibacter carboniphilus</name>
    <dbReference type="NCBI Taxonomy" id="1417629"/>
    <lineage>
        <taxon>Bacteria</taxon>
        <taxon>Bacillati</taxon>
        <taxon>Bacillota</taxon>
        <taxon>Clostridia</taxon>
        <taxon>Peptostreptococcales</taxon>
        <taxon>Thermotaleaceae</taxon>
        <taxon>Anaerosolibacter</taxon>
    </lineage>
</organism>
<reference evidence="1 2" key="1">
    <citation type="submission" date="2020-08" db="EMBL/GenBank/DDBJ databases">
        <title>Genomic Encyclopedia of Type Strains, Phase IV (KMG-IV): sequencing the most valuable type-strain genomes for metagenomic binning, comparative biology and taxonomic classification.</title>
        <authorList>
            <person name="Goeker M."/>
        </authorList>
    </citation>
    <scope>NUCLEOTIDE SEQUENCE [LARGE SCALE GENOMIC DNA]</scope>
    <source>
        <strain evidence="1 2">DSM 103526</strain>
    </source>
</reference>